<dbReference type="SUPFAM" id="SSF103473">
    <property type="entry name" value="MFS general substrate transporter"/>
    <property type="match status" value="1"/>
</dbReference>
<dbReference type="InterPro" id="IPR011701">
    <property type="entry name" value="MFS"/>
</dbReference>
<feature type="transmembrane region" description="Helical" evidence="5">
    <location>
        <begin position="172"/>
        <end position="192"/>
    </location>
</feature>
<dbReference type="InterPro" id="IPR020846">
    <property type="entry name" value="MFS_dom"/>
</dbReference>
<keyword evidence="3 5" id="KW-1133">Transmembrane helix</keyword>
<comment type="caution">
    <text evidence="7">The sequence shown here is derived from an EMBL/GenBank/DDBJ whole genome shotgun (WGS) entry which is preliminary data.</text>
</comment>
<sequence>MSTNSDSGTAVKRPGLGLFVIAVACVLLPVSLAGPSVALPEIGEYLHADLTSVQWVINGYDLTFAAFMLASGSLGDLVGRRRVFRIGMAVFAGALLISAVAPNMLILDLARSVAGIGAAGVLTCGVASLAAMFEDPAARAKAFGVFGTSVGAGLAFGPFVCGTLNTQFGWRAVFYVPALIGILLLLASSTIGESRNPRAGKIDWAGTTTFTLALFALILGLLEGPQLGWGSGLVLGCLIAAVVLLGLFGVVERRVADPMFDLSLLLQRRYAALCLAVLALVFGFTPLLVYLPAYYSAVDGLSAAQAGLVLMMLTVPTLVLPLVTGYLAKWVSVRVLVLTTVVLTGAGVAWLTVIHPGAGALAVLGPYLVVGIGIGISFGVMDGAAVSAVDPARVGMAAGMFNTVRLGGEATGIAVVGAMLAGVTGAKIAGRTGGFDTRYRAQELANMVNQGDMATATSSVSPSARPAFQELLSGAYTNALHIVLWSLAGLCALAALILLVLDRPDKAASTAGEGVPAGDPAEAPA</sequence>
<keyword evidence="2 5" id="KW-0812">Transmembrane</keyword>
<feature type="transmembrane region" description="Helical" evidence="5">
    <location>
        <begin position="410"/>
        <end position="430"/>
    </location>
</feature>
<feature type="transmembrane region" description="Helical" evidence="5">
    <location>
        <begin position="57"/>
        <end position="79"/>
    </location>
</feature>
<feature type="transmembrane region" description="Helical" evidence="5">
    <location>
        <begin position="270"/>
        <end position="291"/>
    </location>
</feature>
<dbReference type="Gene3D" id="1.20.1250.20">
    <property type="entry name" value="MFS general substrate transporter like domains"/>
    <property type="match status" value="1"/>
</dbReference>
<evidence type="ECO:0000256" key="4">
    <source>
        <dbReference type="ARBA" id="ARBA00023136"/>
    </source>
</evidence>
<organism evidence="7 8">
    <name type="scientific">Amycolatopsis dendrobii</name>
    <dbReference type="NCBI Taxonomy" id="2760662"/>
    <lineage>
        <taxon>Bacteria</taxon>
        <taxon>Bacillati</taxon>
        <taxon>Actinomycetota</taxon>
        <taxon>Actinomycetes</taxon>
        <taxon>Pseudonocardiales</taxon>
        <taxon>Pseudonocardiaceae</taxon>
        <taxon>Amycolatopsis</taxon>
    </lineage>
</organism>
<feature type="transmembrane region" description="Helical" evidence="5">
    <location>
        <begin position="113"/>
        <end position="133"/>
    </location>
</feature>
<keyword evidence="4 5" id="KW-0472">Membrane</keyword>
<dbReference type="PANTHER" id="PTHR42718">
    <property type="entry name" value="MAJOR FACILITATOR SUPERFAMILY MULTIDRUG TRANSPORTER MFSC"/>
    <property type="match status" value="1"/>
</dbReference>
<dbReference type="Gene3D" id="1.20.1720.10">
    <property type="entry name" value="Multidrug resistance protein D"/>
    <property type="match status" value="1"/>
</dbReference>
<gene>
    <name evidence="7" type="ORF">H4281_15040</name>
</gene>
<keyword evidence="8" id="KW-1185">Reference proteome</keyword>
<dbReference type="RefSeq" id="WP_182891496.1">
    <property type="nucleotide sequence ID" value="NZ_JACGZW010000004.1"/>
</dbReference>
<dbReference type="GO" id="GO:0005886">
    <property type="term" value="C:plasma membrane"/>
    <property type="evidence" value="ECO:0007669"/>
    <property type="project" value="UniProtKB-SubCell"/>
</dbReference>
<feature type="domain" description="Major facilitator superfamily (MFS) profile" evidence="6">
    <location>
        <begin position="17"/>
        <end position="506"/>
    </location>
</feature>
<dbReference type="PROSITE" id="PS50850">
    <property type="entry name" value="MFS"/>
    <property type="match status" value="1"/>
</dbReference>
<reference evidence="7 8" key="1">
    <citation type="submission" date="2020-08" db="EMBL/GenBank/DDBJ databases">
        <title>Amycolatopsis sp. nov. DR6-1 isolated from Dendrobium heterocarpum.</title>
        <authorList>
            <person name="Tedsree N."/>
            <person name="Kuncharoen N."/>
            <person name="Likhitwitayawuid K."/>
            <person name="Tanasupawat S."/>
        </authorList>
    </citation>
    <scope>NUCLEOTIDE SEQUENCE [LARGE SCALE GENOMIC DNA]</scope>
    <source>
        <strain evidence="7 8">DR6-1</strain>
    </source>
</reference>
<dbReference type="AlphaFoldDB" id="A0A7W3VWP6"/>
<feature type="transmembrane region" description="Helical" evidence="5">
    <location>
        <begin position="140"/>
        <end position="160"/>
    </location>
</feature>
<dbReference type="CDD" id="cd17321">
    <property type="entry name" value="MFS_MMR_MDR_like"/>
    <property type="match status" value="1"/>
</dbReference>
<dbReference type="Pfam" id="PF07690">
    <property type="entry name" value="MFS_1"/>
    <property type="match status" value="1"/>
</dbReference>
<evidence type="ECO:0000256" key="1">
    <source>
        <dbReference type="ARBA" id="ARBA00004651"/>
    </source>
</evidence>
<dbReference type="InterPro" id="IPR036259">
    <property type="entry name" value="MFS_trans_sf"/>
</dbReference>
<evidence type="ECO:0000256" key="2">
    <source>
        <dbReference type="ARBA" id="ARBA00022692"/>
    </source>
</evidence>
<dbReference type="GO" id="GO:0022857">
    <property type="term" value="F:transmembrane transporter activity"/>
    <property type="evidence" value="ECO:0007669"/>
    <property type="project" value="InterPro"/>
</dbReference>
<dbReference type="PANTHER" id="PTHR42718:SF49">
    <property type="entry name" value="EXPORT PROTEIN"/>
    <property type="match status" value="1"/>
</dbReference>
<feature type="transmembrane region" description="Helical" evidence="5">
    <location>
        <begin position="204"/>
        <end position="222"/>
    </location>
</feature>
<feature type="transmembrane region" description="Helical" evidence="5">
    <location>
        <begin position="335"/>
        <end position="355"/>
    </location>
</feature>
<protein>
    <submittedName>
        <fullName evidence="7">MFS transporter</fullName>
    </submittedName>
</protein>
<comment type="subcellular location">
    <subcellularLocation>
        <location evidence="1">Cell membrane</location>
        <topology evidence="1">Multi-pass membrane protein</topology>
    </subcellularLocation>
</comment>
<evidence type="ECO:0000256" key="3">
    <source>
        <dbReference type="ARBA" id="ARBA00022989"/>
    </source>
</evidence>
<feature type="transmembrane region" description="Helical" evidence="5">
    <location>
        <begin position="228"/>
        <end position="250"/>
    </location>
</feature>
<feature type="transmembrane region" description="Helical" evidence="5">
    <location>
        <begin position="303"/>
        <end position="323"/>
    </location>
</feature>
<evidence type="ECO:0000313" key="7">
    <source>
        <dbReference type="EMBL" id="MBB1154456.1"/>
    </source>
</evidence>
<dbReference type="EMBL" id="JACGZW010000004">
    <property type="protein sequence ID" value="MBB1154456.1"/>
    <property type="molecule type" value="Genomic_DNA"/>
</dbReference>
<evidence type="ECO:0000313" key="8">
    <source>
        <dbReference type="Proteomes" id="UP000526734"/>
    </source>
</evidence>
<feature type="transmembrane region" description="Helical" evidence="5">
    <location>
        <begin position="86"/>
        <end position="107"/>
    </location>
</feature>
<evidence type="ECO:0000259" key="6">
    <source>
        <dbReference type="PROSITE" id="PS50850"/>
    </source>
</evidence>
<dbReference type="Proteomes" id="UP000526734">
    <property type="component" value="Unassembled WGS sequence"/>
</dbReference>
<feature type="transmembrane region" description="Helical" evidence="5">
    <location>
        <begin position="367"/>
        <end position="389"/>
    </location>
</feature>
<feature type="transmembrane region" description="Helical" evidence="5">
    <location>
        <begin position="482"/>
        <end position="501"/>
    </location>
</feature>
<evidence type="ECO:0000256" key="5">
    <source>
        <dbReference type="SAM" id="Phobius"/>
    </source>
</evidence>
<proteinExistence type="predicted"/>
<name>A0A7W3VWP6_9PSEU</name>
<accession>A0A7W3VWP6</accession>